<dbReference type="InterPro" id="IPR021139">
    <property type="entry name" value="NYN"/>
</dbReference>
<proteinExistence type="predicted"/>
<dbReference type="Proteomes" id="UP000836841">
    <property type="component" value="Chromosome 1"/>
</dbReference>
<dbReference type="AlphaFoldDB" id="A0AAU9R668"/>
<name>A0AAU9R668_THLAR</name>
<reference evidence="3 4" key="1">
    <citation type="submission" date="2022-03" db="EMBL/GenBank/DDBJ databases">
        <authorList>
            <person name="Nunn A."/>
            <person name="Chopra R."/>
            <person name="Nunn A."/>
            <person name="Contreras Garrido A."/>
        </authorList>
    </citation>
    <scope>NUCLEOTIDE SEQUENCE [LARGE SCALE GENOMIC DNA]</scope>
</reference>
<dbReference type="CDD" id="cd10910">
    <property type="entry name" value="PIN_limkain_b1_N_like"/>
    <property type="match status" value="1"/>
</dbReference>
<dbReference type="Pfam" id="PF01936">
    <property type="entry name" value="NYN"/>
    <property type="match status" value="1"/>
</dbReference>
<keyword evidence="4" id="KW-1185">Reference proteome</keyword>
<dbReference type="EMBL" id="OU466857">
    <property type="protein sequence ID" value="CAH2034641.1"/>
    <property type="molecule type" value="Genomic_DNA"/>
</dbReference>
<dbReference type="PANTHER" id="PTHR14379:SF60">
    <property type="entry name" value="NYN DOMAIN-CONTAINING PROTEIN"/>
    <property type="match status" value="1"/>
</dbReference>
<dbReference type="GO" id="GO:0005777">
    <property type="term" value="C:peroxisome"/>
    <property type="evidence" value="ECO:0007669"/>
    <property type="project" value="InterPro"/>
</dbReference>
<evidence type="ECO:0000313" key="4">
    <source>
        <dbReference type="Proteomes" id="UP000836841"/>
    </source>
</evidence>
<dbReference type="GO" id="GO:0004540">
    <property type="term" value="F:RNA nuclease activity"/>
    <property type="evidence" value="ECO:0007669"/>
    <property type="project" value="InterPro"/>
</dbReference>
<evidence type="ECO:0000313" key="3">
    <source>
        <dbReference type="EMBL" id="CAH2034641.1"/>
    </source>
</evidence>
<feature type="domain" description="NYN" evidence="2">
    <location>
        <begin position="16"/>
        <end position="150"/>
    </location>
</feature>
<organism evidence="3 4">
    <name type="scientific">Thlaspi arvense</name>
    <name type="common">Field penny-cress</name>
    <dbReference type="NCBI Taxonomy" id="13288"/>
    <lineage>
        <taxon>Eukaryota</taxon>
        <taxon>Viridiplantae</taxon>
        <taxon>Streptophyta</taxon>
        <taxon>Embryophyta</taxon>
        <taxon>Tracheophyta</taxon>
        <taxon>Spermatophyta</taxon>
        <taxon>Magnoliopsida</taxon>
        <taxon>eudicotyledons</taxon>
        <taxon>Gunneridae</taxon>
        <taxon>Pentapetalae</taxon>
        <taxon>rosids</taxon>
        <taxon>malvids</taxon>
        <taxon>Brassicales</taxon>
        <taxon>Brassicaceae</taxon>
        <taxon>Thlaspideae</taxon>
        <taxon>Thlaspi</taxon>
    </lineage>
</organism>
<dbReference type="PANTHER" id="PTHR14379">
    <property type="entry name" value="LIMKAIN B LKAP"/>
    <property type="match status" value="1"/>
</dbReference>
<protein>
    <recommendedName>
        <fullName evidence="2">NYN domain-containing protein</fullName>
    </recommendedName>
</protein>
<evidence type="ECO:0000256" key="1">
    <source>
        <dbReference type="SAM" id="MobiDB-lite"/>
    </source>
</evidence>
<feature type="region of interest" description="Disordered" evidence="1">
    <location>
        <begin position="163"/>
        <end position="189"/>
    </location>
</feature>
<evidence type="ECO:0000259" key="2">
    <source>
        <dbReference type="Pfam" id="PF01936"/>
    </source>
</evidence>
<accession>A0AAU9R668</accession>
<gene>
    <name evidence="3" type="ORF">TAV2_LOCUS716</name>
</gene>
<sequence length="189" mass="20569">MNTNKVAEAKYENAPTWIFWDISFMPVPKGHLSKAGEIAQKLKSALNKLNYRGPVSIIAYGNMNHVPTSIKKALSSAGIALNHVSGGSRETISHFEDDLLFLLMENTPAPANLMLIARHPALMDSLGEMQSEGYNILLATHLNADDSFLSCATTAWLWVGLWDEPEPEPEPAPASLPEPEPEPAPASLP</sequence>
<feature type="compositionally biased region" description="Pro residues" evidence="1">
    <location>
        <begin position="170"/>
        <end position="189"/>
    </location>
</feature>
<dbReference type="GO" id="GO:0010468">
    <property type="term" value="P:regulation of gene expression"/>
    <property type="evidence" value="ECO:0007669"/>
    <property type="project" value="InterPro"/>
</dbReference>
<dbReference type="InterPro" id="IPR024768">
    <property type="entry name" value="Marf1"/>
</dbReference>